<feature type="domain" description="Nudix hydrolase" evidence="3">
    <location>
        <begin position="1"/>
        <end position="124"/>
    </location>
</feature>
<dbReference type="AlphaFoldDB" id="A0A1F6Y851"/>
<dbReference type="Gene3D" id="3.90.79.10">
    <property type="entry name" value="Nucleoside Triphosphate Pyrophosphohydrolase"/>
    <property type="match status" value="1"/>
</dbReference>
<dbReference type="PRINTS" id="PR00502">
    <property type="entry name" value="NUDIXFAMILY"/>
</dbReference>
<organism evidence="4 5">
    <name type="scientific">Candidatus Nomurabacteria bacterium RIFCSPLOWO2_12_FULL_46_14</name>
    <dbReference type="NCBI Taxonomy" id="1801797"/>
    <lineage>
        <taxon>Bacteria</taxon>
        <taxon>Candidatus Nomuraibacteriota</taxon>
    </lineage>
</organism>
<accession>A0A1F6Y851</accession>
<evidence type="ECO:0000259" key="3">
    <source>
        <dbReference type="PROSITE" id="PS51462"/>
    </source>
</evidence>
<evidence type="ECO:0000313" key="5">
    <source>
        <dbReference type="Proteomes" id="UP000176192"/>
    </source>
</evidence>
<protein>
    <recommendedName>
        <fullName evidence="3">Nudix hydrolase domain-containing protein</fullName>
    </recommendedName>
</protein>
<dbReference type="InterPro" id="IPR020084">
    <property type="entry name" value="NUDIX_hydrolase_CS"/>
</dbReference>
<dbReference type="EMBL" id="MFVV01000043">
    <property type="protein sequence ID" value="OGJ02512.1"/>
    <property type="molecule type" value="Genomic_DNA"/>
</dbReference>
<comment type="similarity">
    <text evidence="2">Belongs to the Nudix hydrolase family.</text>
</comment>
<evidence type="ECO:0000313" key="4">
    <source>
        <dbReference type="EMBL" id="OGJ02512.1"/>
    </source>
</evidence>
<evidence type="ECO:0000256" key="2">
    <source>
        <dbReference type="RuleBase" id="RU003476"/>
    </source>
</evidence>
<dbReference type="Pfam" id="PF00293">
    <property type="entry name" value="NUDIX"/>
    <property type="match status" value="1"/>
</dbReference>
<name>A0A1F6Y851_9BACT</name>
<evidence type="ECO:0000256" key="1">
    <source>
        <dbReference type="ARBA" id="ARBA00022801"/>
    </source>
</evidence>
<dbReference type="CDD" id="cd02883">
    <property type="entry name" value="NUDIX_Hydrolase"/>
    <property type="match status" value="1"/>
</dbReference>
<dbReference type="PANTHER" id="PTHR43736:SF1">
    <property type="entry name" value="DIHYDRONEOPTERIN TRIPHOSPHATE DIPHOSPHATASE"/>
    <property type="match status" value="1"/>
</dbReference>
<sequence>MIKDEKILCGLRNYTRNVYKDISAWTLPGGRSNSGETVEQALRREVAEEVGITYFEIADFVGEKPGMKPNTIVLVFLSFTDQEPKLLEPDKFSGWKWVSISEYIHDEKYGLLNPEVQKMIIEYLTKNVRVKVST</sequence>
<dbReference type="InterPro" id="IPR015797">
    <property type="entry name" value="NUDIX_hydrolase-like_dom_sf"/>
</dbReference>
<reference evidence="4 5" key="1">
    <citation type="journal article" date="2016" name="Nat. Commun.">
        <title>Thousands of microbial genomes shed light on interconnected biogeochemical processes in an aquifer system.</title>
        <authorList>
            <person name="Anantharaman K."/>
            <person name="Brown C.T."/>
            <person name="Hug L.A."/>
            <person name="Sharon I."/>
            <person name="Castelle C.J."/>
            <person name="Probst A.J."/>
            <person name="Thomas B.C."/>
            <person name="Singh A."/>
            <person name="Wilkins M.J."/>
            <person name="Karaoz U."/>
            <person name="Brodie E.L."/>
            <person name="Williams K.H."/>
            <person name="Hubbard S.S."/>
            <person name="Banfield J.F."/>
        </authorList>
    </citation>
    <scope>NUCLEOTIDE SEQUENCE [LARGE SCALE GENOMIC DNA]</scope>
</reference>
<proteinExistence type="inferred from homology"/>
<dbReference type="PROSITE" id="PS00893">
    <property type="entry name" value="NUDIX_BOX"/>
    <property type="match status" value="1"/>
</dbReference>
<dbReference type="Proteomes" id="UP000176192">
    <property type="component" value="Unassembled WGS sequence"/>
</dbReference>
<dbReference type="InterPro" id="IPR000086">
    <property type="entry name" value="NUDIX_hydrolase_dom"/>
</dbReference>
<dbReference type="PANTHER" id="PTHR43736">
    <property type="entry name" value="ADP-RIBOSE PYROPHOSPHATASE"/>
    <property type="match status" value="1"/>
</dbReference>
<gene>
    <name evidence="4" type="ORF">A3G06_01225</name>
</gene>
<dbReference type="InterPro" id="IPR020476">
    <property type="entry name" value="Nudix_hydrolase"/>
</dbReference>
<dbReference type="STRING" id="1801797.A3G06_01225"/>
<dbReference type="GO" id="GO:0016787">
    <property type="term" value="F:hydrolase activity"/>
    <property type="evidence" value="ECO:0007669"/>
    <property type="project" value="UniProtKB-KW"/>
</dbReference>
<dbReference type="PROSITE" id="PS51462">
    <property type="entry name" value="NUDIX"/>
    <property type="match status" value="1"/>
</dbReference>
<dbReference type="SUPFAM" id="SSF55811">
    <property type="entry name" value="Nudix"/>
    <property type="match status" value="1"/>
</dbReference>
<keyword evidence="1 2" id="KW-0378">Hydrolase</keyword>
<comment type="caution">
    <text evidence="4">The sequence shown here is derived from an EMBL/GenBank/DDBJ whole genome shotgun (WGS) entry which is preliminary data.</text>
</comment>